<protein>
    <submittedName>
        <fullName evidence="4">Efflux RND transporter permease subunit</fullName>
    </submittedName>
</protein>
<dbReference type="InterPro" id="IPR001036">
    <property type="entry name" value="Acrflvin-R"/>
</dbReference>
<feature type="transmembrane region" description="Helical" evidence="3">
    <location>
        <begin position="994"/>
        <end position="1020"/>
    </location>
</feature>
<reference evidence="4" key="1">
    <citation type="submission" date="2021-07" db="EMBL/GenBank/DDBJ databases">
        <title>Zhongshania sp. CAU 1632 isolated from seawater.</title>
        <authorList>
            <person name="Kim W."/>
        </authorList>
    </citation>
    <scope>NUCLEOTIDE SEQUENCE</scope>
    <source>
        <strain evidence="4">CAU 1632</strain>
    </source>
</reference>
<sequence>MNLSRPFIYRPVATGLLSLALVLVGLLAWRLLPVAPLPQVDFPVISVTASLPGASPESMASTVATPLERALGSISGISSISSSSNQGSTQVVLTFDLDRNLDEAARDVQAAINVVRGELPAGMPGNPEFRKIDPSQAPIMGLALSSENRSPSELYDAASTILAQRLAQIVGVGEVGVSGASLPAVRVQLDPGALLHRGIALDEVRNAITQANALRPLGVIEDSRHRWRVSTNDPLRKASEYRDLVVRHNNGAVVRLGDVAEVSESVENRYSSGFHNDRPAVILMVSRQSGANIVETIDAIYQELPRLRALMPADSELSVIMDRSPVIRSTLSEAQLSLLISVALVMLVVWLFLGSFRTALIPSIAIPVSLIGAFVAMYFYGFSLNNLSLMALVVACGLVVDDAIVVLENIERHIEAGLSPLHASLVGAKEVGFTLLAMNLALVVVFVSILFMGGVVERLFREFSITLAAAMLISLLVSLTLTPSLCARWLRPRRDSHSVDEEGGEKGFENRMAAYSHEMFEFLKNAYASSLDWALRHSIVVMLVLAGVIACNVYLYIALPKTTLPQQDTGQVRGFVRGDDGFSFQLMQPKIEVFRKYILTDPAVADVTGTSGGSGGLTNAQLTLNLKPLSERAVSAQAVVDRLRANAPKVPGAMLYMMVDQDIRLSSPFSRSEHELLLRSDSLEALDIWSRKASLVMQELPELTDVDAIGMADARQITLNIDRELARQYGVDMSTVASMLNNAFSQRQVATLYDDMNQYRVVMELSPGYTSQPAVLSQLNVLTSDGARVPLSTFATWDYGMGEDRIRHEAQFASEGIGYALAPGVTAVEAENAIAEALDSIMLPTAVHVAPDGGRPDFGADLSQPWLILWVLLAVYLVLGVLYESTLHPLTILSTLPSAGIGALLALNISQTQLSLIALLGLFLLIGIVMKNAILMIDFALQAQRRDGMSPDLAIRQAARLRLRAILMTNLAGLLGAVPLAIGFGEGAELRRPLGITIIGGLAVSQFLTLYTTPIIYLYLERLRQYVLGGKSQGVNSGEKRLAADNTDAAYAEKK</sequence>
<dbReference type="RefSeq" id="WP_219042183.1">
    <property type="nucleotide sequence ID" value="NZ_JAHWDQ010000001.1"/>
</dbReference>
<feature type="transmembrane region" description="Helical" evidence="3">
    <location>
        <begin position="961"/>
        <end position="982"/>
    </location>
</feature>
<evidence type="ECO:0000256" key="3">
    <source>
        <dbReference type="SAM" id="Phobius"/>
    </source>
</evidence>
<organism evidence="4 5">
    <name type="scientific">Zhongshania aquimaris</name>
    <dbReference type="NCBI Taxonomy" id="2857107"/>
    <lineage>
        <taxon>Bacteria</taxon>
        <taxon>Pseudomonadati</taxon>
        <taxon>Pseudomonadota</taxon>
        <taxon>Gammaproteobacteria</taxon>
        <taxon>Cellvibrionales</taxon>
        <taxon>Spongiibacteraceae</taxon>
        <taxon>Zhongshania</taxon>
    </lineage>
</organism>
<keyword evidence="3" id="KW-0472">Membrane</keyword>
<comment type="caution">
    <text evidence="4">The sequence shown here is derived from an EMBL/GenBank/DDBJ whole genome shotgun (WGS) entry which is preliminary data.</text>
</comment>
<evidence type="ECO:0000313" key="5">
    <source>
        <dbReference type="Proteomes" id="UP001166291"/>
    </source>
</evidence>
<evidence type="ECO:0000313" key="4">
    <source>
        <dbReference type="EMBL" id="MBW2939950.1"/>
    </source>
</evidence>
<feature type="transmembrane region" description="Helical" evidence="3">
    <location>
        <begin position="334"/>
        <end position="353"/>
    </location>
</feature>
<evidence type="ECO:0000256" key="1">
    <source>
        <dbReference type="ARBA" id="ARBA00022692"/>
    </source>
</evidence>
<keyword evidence="2 3" id="KW-1133">Transmembrane helix</keyword>
<feature type="transmembrane region" description="Helical" evidence="3">
    <location>
        <begin position="387"/>
        <end position="410"/>
    </location>
</feature>
<name>A0ABS6VNQ7_9GAMM</name>
<dbReference type="EMBL" id="JAHWDQ010000001">
    <property type="protein sequence ID" value="MBW2939950.1"/>
    <property type="molecule type" value="Genomic_DNA"/>
</dbReference>
<dbReference type="Proteomes" id="UP001166291">
    <property type="component" value="Unassembled WGS sequence"/>
</dbReference>
<feature type="transmembrane region" description="Helical" evidence="3">
    <location>
        <begin position="539"/>
        <end position="559"/>
    </location>
</feature>
<feature type="transmembrane region" description="Helical" evidence="3">
    <location>
        <begin position="865"/>
        <end position="883"/>
    </location>
</feature>
<proteinExistence type="predicted"/>
<evidence type="ECO:0000256" key="2">
    <source>
        <dbReference type="ARBA" id="ARBA00022989"/>
    </source>
</evidence>
<dbReference type="PANTHER" id="PTHR32063:SF34">
    <property type="entry name" value="MULTIDRUG RESISTANCE PROTEIN MDTC"/>
    <property type="match status" value="1"/>
</dbReference>
<gene>
    <name evidence="4" type="ORF">KXJ70_04150</name>
</gene>
<dbReference type="PANTHER" id="PTHR32063">
    <property type="match status" value="1"/>
</dbReference>
<feature type="transmembrane region" description="Helical" evidence="3">
    <location>
        <begin position="431"/>
        <end position="451"/>
    </location>
</feature>
<dbReference type="Pfam" id="PF00873">
    <property type="entry name" value="ACR_tran"/>
    <property type="match status" value="1"/>
</dbReference>
<accession>A0ABS6VNQ7</accession>
<feature type="transmembrane region" description="Helical" evidence="3">
    <location>
        <begin position="890"/>
        <end position="910"/>
    </location>
</feature>
<feature type="transmembrane region" description="Helical" evidence="3">
    <location>
        <begin position="360"/>
        <end position="381"/>
    </location>
</feature>
<keyword evidence="1 3" id="KW-0812">Transmembrane</keyword>
<keyword evidence="5" id="KW-1185">Reference proteome</keyword>
<feature type="transmembrane region" description="Helical" evidence="3">
    <location>
        <begin position="463"/>
        <end position="486"/>
    </location>
</feature>
<feature type="transmembrane region" description="Helical" evidence="3">
    <location>
        <begin position="916"/>
        <end position="941"/>
    </location>
</feature>